<reference evidence="2" key="1">
    <citation type="submission" date="2014-11" db="EMBL/GenBank/DDBJ databases">
        <title>Gammaherpesviruses are widespread among seal species in Canada.</title>
        <authorList>
            <person name="Bellehumeur C."/>
            <person name="Nielsen O."/>
            <person name="Measures L."/>
            <person name="Harwood L."/>
            <person name="Boyle B."/>
            <person name="Gagnon C.A."/>
        </authorList>
    </citation>
    <scope>NUCLEOTIDE SEQUENCE [LARGE SCALE GENOMIC DNA]</scope>
    <source>
        <strain evidence="2">FMV04-1493874</strain>
    </source>
</reference>
<dbReference type="Proteomes" id="UP000296355">
    <property type="component" value="Segment"/>
</dbReference>
<accession>A0A0R5ZE30</accession>
<protein>
    <recommendedName>
        <fullName evidence="4">Protein UL92</fullName>
    </recommendedName>
</protein>
<evidence type="ECO:0000256" key="1">
    <source>
        <dbReference type="ARBA" id="ARBA00009153"/>
    </source>
</evidence>
<comment type="similarity">
    <text evidence="1">Belongs to the herpesviridae UL92 family.</text>
</comment>
<evidence type="ECO:0000313" key="2">
    <source>
        <dbReference type="EMBL" id="AJG42955.1"/>
    </source>
</evidence>
<sequence>MSQRGESATGCTRLPKPRCKWPDSCTFERLSNTICAYHKVSCIFKCSSCHNYHTCDGGDECIVINTGENLVCMLTGSCIFNEIHDFKNIIVKTHKVLDKKPDECTLHGVLQSIKSDLVSFFCNANNNLDEVRAIILDDSQLKPNIEKLINITFVEAQQLFYTCEYGYDIICSMYIQIIISIYSTKTVYDNLLFKCMRNKKYDAVLKKMRELWMCTLLTGDSVPTSATC</sequence>
<dbReference type="Pfam" id="PF03048">
    <property type="entry name" value="Herpes_UL92"/>
    <property type="match status" value="1"/>
</dbReference>
<dbReference type="KEGG" id="vg:65099477"/>
<evidence type="ECO:0000313" key="3">
    <source>
        <dbReference type="Proteomes" id="UP000296355"/>
    </source>
</evidence>
<evidence type="ECO:0008006" key="4">
    <source>
        <dbReference type="Google" id="ProtNLM"/>
    </source>
</evidence>
<keyword evidence="3" id="KW-1185">Reference proteome</keyword>
<name>A0A0R5ZE30_9GAMA</name>
<dbReference type="InterPro" id="IPR004289">
    <property type="entry name" value="Herpes_UL92"/>
</dbReference>
<dbReference type="RefSeq" id="YP_010084486.1">
    <property type="nucleotide sequence ID" value="NC_055139.1"/>
</dbReference>
<proteinExistence type="inferred from homology"/>
<organism evidence="2 3">
    <name type="scientific">phocid gammaherpesvirus 3</name>
    <dbReference type="NCBI Taxonomy" id="2560643"/>
    <lineage>
        <taxon>Viruses</taxon>
        <taxon>Duplodnaviria</taxon>
        <taxon>Heunggongvirae</taxon>
        <taxon>Peploviricota</taxon>
        <taxon>Herviviricetes</taxon>
        <taxon>Herpesvirales</taxon>
        <taxon>Orthoherpesviridae</taxon>
        <taxon>Gammaherpesvirinae</taxon>
        <taxon>Percavirus</taxon>
        <taxon>Percavirus phocidgamma3</taxon>
    </lineage>
</organism>
<dbReference type="EMBL" id="KP136799">
    <property type="protein sequence ID" value="AJG42955.1"/>
    <property type="molecule type" value="Genomic_DNA"/>
</dbReference>
<dbReference type="GeneID" id="65099477"/>